<accession>A0AAC8W584</accession>
<name>A0AAC8W584_9PROT</name>
<reference evidence="1 2" key="2">
    <citation type="journal article" date="2016" name="Genome Announc.">
        <title>Complete Genome Sequence of a Strain of Azospirillum thiophilum Isolated from a Sulfide Spring.</title>
        <authorList>
            <person name="Fomenkov A."/>
            <person name="Vincze T."/>
            <person name="Grabovich M."/>
            <person name="Anton B.P."/>
            <person name="Dubinina G."/>
            <person name="Orlova M."/>
            <person name="Belousova E."/>
            <person name="Roberts R.J."/>
        </authorList>
    </citation>
    <scope>NUCLEOTIDE SEQUENCE [LARGE SCALE GENOMIC DNA]</scope>
    <source>
        <strain evidence="1 2">BV-S</strain>
    </source>
</reference>
<dbReference type="KEGG" id="ati:AL072_29890"/>
<organism evidence="1 2">
    <name type="scientific">Azospirillum thiophilum</name>
    <dbReference type="NCBI Taxonomy" id="528244"/>
    <lineage>
        <taxon>Bacteria</taxon>
        <taxon>Pseudomonadati</taxon>
        <taxon>Pseudomonadota</taxon>
        <taxon>Alphaproteobacteria</taxon>
        <taxon>Rhodospirillales</taxon>
        <taxon>Azospirillaceae</taxon>
        <taxon>Azospirillum</taxon>
    </lineage>
</organism>
<proteinExistence type="predicted"/>
<reference evidence="2" key="1">
    <citation type="submission" date="2015-08" db="EMBL/GenBank/DDBJ databases">
        <title>Complete Genome Sequence of Azospirillum thiophilum BV-S.</title>
        <authorList>
            <person name="Fomenkov A."/>
            <person name="Vincze T."/>
            <person name="Grabovich M."/>
            <person name="Dubinina G."/>
            <person name="Orlova M."/>
            <person name="Belousova E."/>
            <person name="Roberts R.J."/>
        </authorList>
    </citation>
    <scope>NUCLEOTIDE SEQUENCE [LARGE SCALE GENOMIC DNA]</scope>
    <source>
        <strain evidence="2">BV-S</strain>
    </source>
</reference>
<dbReference type="Proteomes" id="UP000069935">
    <property type="component" value="Chromosome 6"/>
</dbReference>
<dbReference type="AlphaFoldDB" id="A0AAC8W584"/>
<dbReference type="EMBL" id="CP012406">
    <property type="protein sequence ID" value="ALG75155.1"/>
    <property type="molecule type" value="Genomic_DNA"/>
</dbReference>
<sequence length="152" mass="15127">MTVNTTVLTTAHAAVVGSIPPRSHGPGASSCTWVNMSTFAAIQAVVSTGLLSVGATVSAKLEQAKDAAGTGAKDITGKAITPLTEAGDDDNVQAAINCRAADLDVNGGFTHARLTVTSAGADANTTALVFGFAPRYGTAADNKAASLVEIVP</sequence>
<dbReference type="RefSeq" id="WP_045585106.1">
    <property type="nucleotide sequence ID" value="NZ_CP012406.1"/>
</dbReference>
<evidence type="ECO:0000313" key="2">
    <source>
        <dbReference type="Proteomes" id="UP000069935"/>
    </source>
</evidence>
<evidence type="ECO:0000313" key="1">
    <source>
        <dbReference type="EMBL" id="ALG75155.1"/>
    </source>
</evidence>
<protein>
    <submittedName>
        <fullName evidence="1">Uncharacterized protein</fullName>
    </submittedName>
</protein>
<gene>
    <name evidence="1" type="ORF">AL072_29890</name>
</gene>
<keyword evidence="2" id="KW-1185">Reference proteome</keyword>